<feature type="compositionally biased region" description="Polar residues" evidence="1">
    <location>
        <begin position="13"/>
        <end position="28"/>
    </location>
</feature>
<evidence type="ECO:0000313" key="4">
    <source>
        <dbReference type="Proteomes" id="UP000663825"/>
    </source>
</evidence>
<evidence type="ECO:0000313" key="3">
    <source>
        <dbReference type="EMBL" id="CAF4111131.1"/>
    </source>
</evidence>
<organism evidence="2 4">
    <name type="scientific">Rotaria socialis</name>
    <dbReference type="NCBI Taxonomy" id="392032"/>
    <lineage>
        <taxon>Eukaryota</taxon>
        <taxon>Metazoa</taxon>
        <taxon>Spiralia</taxon>
        <taxon>Gnathifera</taxon>
        <taxon>Rotifera</taxon>
        <taxon>Eurotatoria</taxon>
        <taxon>Bdelloidea</taxon>
        <taxon>Philodinida</taxon>
        <taxon>Philodinidae</taxon>
        <taxon>Rotaria</taxon>
    </lineage>
</organism>
<dbReference type="OrthoDB" id="10176353at2759"/>
<comment type="caution">
    <text evidence="2">The sequence shown here is derived from an EMBL/GenBank/DDBJ whole genome shotgun (WGS) entry which is preliminary data.</text>
</comment>
<sequence length="91" mass="10385">MFLVKIHPPKQNIGKQRTNLLSKSSTRASSKHESTTKKHNLPKRDRTSSLLALQALAMKIAAYKEKYGDIETQQSSIVKPARIQKKKKENR</sequence>
<feature type="compositionally biased region" description="Basic and acidic residues" evidence="1">
    <location>
        <begin position="30"/>
        <end position="47"/>
    </location>
</feature>
<evidence type="ECO:0000256" key="1">
    <source>
        <dbReference type="SAM" id="MobiDB-lite"/>
    </source>
</evidence>
<evidence type="ECO:0000313" key="2">
    <source>
        <dbReference type="EMBL" id="CAF3249020.1"/>
    </source>
</evidence>
<protein>
    <submittedName>
        <fullName evidence="2">Uncharacterized protein</fullName>
    </submittedName>
</protein>
<dbReference type="EMBL" id="CAJOBP010000052">
    <property type="protein sequence ID" value="CAF4111131.1"/>
    <property type="molecule type" value="Genomic_DNA"/>
</dbReference>
<dbReference type="Proteomes" id="UP000663825">
    <property type="component" value="Unassembled WGS sequence"/>
</dbReference>
<dbReference type="EMBL" id="CAJNXB010002435">
    <property type="protein sequence ID" value="CAF3249020.1"/>
    <property type="molecule type" value="Genomic_DNA"/>
</dbReference>
<gene>
    <name evidence="2" type="ORF">TIS948_LOCUS15095</name>
    <name evidence="3" type="ORF">UJA718_LOCUS926</name>
</gene>
<feature type="region of interest" description="Disordered" evidence="1">
    <location>
        <begin position="1"/>
        <end position="47"/>
    </location>
</feature>
<dbReference type="AlphaFoldDB" id="A0A817RLQ4"/>
<proteinExistence type="predicted"/>
<dbReference type="Proteomes" id="UP000663873">
    <property type="component" value="Unassembled WGS sequence"/>
</dbReference>
<reference evidence="2" key="1">
    <citation type="submission" date="2021-02" db="EMBL/GenBank/DDBJ databases">
        <authorList>
            <person name="Nowell W R."/>
        </authorList>
    </citation>
    <scope>NUCLEOTIDE SEQUENCE</scope>
</reference>
<evidence type="ECO:0000313" key="5">
    <source>
        <dbReference type="Proteomes" id="UP000663873"/>
    </source>
</evidence>
<keyword evidence="5" id="KW-1185">Reference proteome</keyword>
<accession>A0A817RLQ4</accession>
<name>A0A817RLQ4_9BILA</name>